<keyword evidence="2" id="KW-1185">Reference proteome</keyword>
<proteinExistence type="predicted"/>
<name>A0AA41QV89_9MICO</name>
<evidence type="ECO:0000313" key="1">
    <source>
        <dbReference type="EMBL" id="MCI4657678.1"/>
    </source>
</evidence>
<dbReference type="AlphaFoldDB" id="A0AA41QV89"/>
<dbReference type="Proteomes" id="UP001165341">
    <property type="component" value="Unassembled WGS sequence"/>
</dbReference>
<reference evidence="1" key="1">
    <citation type="submission" date="2022-03" db="EMBL/GenBank/DDBJ databases">
        <title>Cryobacterium sp. nov. strain ZS14-85, isolated from Antarctic soil.</title>
        <authorList>
            <person name="Li J."/>
            <person name="Niu G."/>
        </authorList>
    </citation>
    <scope>NUCLEOTIDE SEQUENCE</scope>
    <source>
        <strain evidence="1">ZS14-85</strain>
    </source>
</reference>
<sequence length="236" mass="24383">MSRLPVPRTGAGSREVAAGLQSRIRGMESTRLGLETRPAAAGFEGLLPGGALRPGAVYAVDSSISLLLALLAGPSVAGSWCGIIGLPDLGPEAATSLGIDLARLVLVPAPGDHWLTVTAALADVLPVVAVRPPRRVSETEASRLGARLRQRGCTLLVAGEWPQAEARLSLRTNTWSGLGFGHGHLTGREVLVAASARSGLPRTARMSLAGLSSDAPADQDSRPDVELPALRYGEAV</sequence>
<comment type="caution">
    <text evidence="1">The sequence shown here is derived from an EMBL/GenBank/DDBJ whole genome shotgun (WGS) entry which is preliminary data.</text>
</comment>
<evidence type="ECO:0000313" key="2">
    <source>
        <dbReference type="Proteomes" id="UP001165341"/>
    </source>
</evidence>
<accession>A0AA41QV89</accession>
<protein>
    <submittedName>
        <fullName evidence="1">Uncharacterized protein</fullName>
    </submittedName>
</protein>
<dbReference type="EMBL" id="JALGAR010000001">
    <property type="protein sequence ID" value="MCI4657678.1"/>
    <property type="molecule type" value="Genomic_DNA"/>
</dbReference>
<gene>
    <name evidence="1" type="ORF">MQH31_07625</name>
</gene>
<organism evidence="1 2">
    <name type="scientific">Cryobacterium zhongshanensis</name>
    <dbReference type="NCBI Taxonomy" id="2928153"/>
    <lineage>
        <taxon>Bacteria</taxon>
        <taxon>Bacillati</taxon>
        <taxon>Actinomycetota</taxon>
        <taxon>Actinomycetes</taxon>
        <taxon>Micrococcales</taxon>
        <taxon>Microbacteriaceae</taxon>
        <taxon>Cryobacterium</taxon>
    </lineage>
</organism>
<dbReference type="RefSeq" id="WP_243011504.1">
    <property type="nucleotide sequence ID" value="NZ_JALGAR010000001.1"/>
</dbReference>